<sequence length="228" mass="25298">MTVIVNPYIPLASVADRDKFLSLVRNVAIETQDHEPRCLAYCWTCPVAERDGSTDSPALVQGLEIYATEDALIVTHRSGTAYKEMRKVVAATGLLSYPKGGVPTYCPAGASFLSKAEVSETVSPENYFVVLRYTVRGEGNVSRFIKEERLLAGEMEHNHKVLGVWCFKPDSPGEEVAITIFIRLAGIGYYTIFQKDIAAFESRVLKQDEITQTTFWGGHGFGFFRQGT</sequence>
<proteinExistence type="predicted"/>
<keyword evidence="2" id="KW-1185">Reference proteome</keyword>
<accession>A0ABR4IH98</accession>
<reference evidence="1 2" key="1">
    <citation type="submission" date="2024-07" db="EMBL/GenBank/DDBJ databases">
        <title>Section-level genome sequencing and comparative genomics of Aspergillus sections Usti and Cavernicolus.</title>
        <authorList>
            <consortium name="Lawrence Berkeley National Laboratory"/>
            <person name="Nybo J.L."/>
            <person name="Vesth T.C."/>
            <person name="Theobald S."/>
            <person name="Frisvad J.C."/>
            <person name="Larsen T.O."/>
            <person name="Kjaerboelling I."/>
            <person name="Rothschild-Mancinelli K."/>
            <person name="Lyhne E.K."/>
            <person name="Kogle M.E."/>
            <person name="Barry K."/>
            <person name="Clum A."/>
            <person name="Na H."/>
            <person name="Ledsgaard L."/>
            <person name="Lin J."/>
            <person name="Lipzen A."/>
            <person name="Kuo A."/>
            <person name="Riley R."/>
            <person name="Mondo S."/>
            <person name="LaButti K."/>
            <person name="Haridas S."/>
            <person name="Pangalinan J."/>
            <person name="Salamov A.A."/>
            <person name="Simmons B.A."/>
            <person name="Magnuson J.K."/>
            <person name="Chen J."/>
            <person name="Drula E."/>
            <person name="Henrissat B."/>
            <person name="Wiebenga A."/>
            <person name="Lubbers R.J."/>
            <person name="Gomes A.C."/>
            <person name="Makela M.R."/>
            <person name="Stajich J."/>
            <person name="Grigoriev I.V."/>
            <person name="Mortensen U.H."/>
            <person name="De vries R.P."/>
            <person name="Baker S.E."/>
            <person name="Andersen M.R."/>
        </authorList>
    </citation>
    <scope>NUCLEOTIDE SEQUENCE [LARGE SCALE GENOMIC DNA]</scope>
    <source>
        <strain evidence="1 2">CBS 600.67</strain>
    </source>
</reference>
<gene>
    <name evidence="1" type="ORF">BDW59DRAFT_161080</name>
</gene>
<dbReference type="EMBL" id="JBFXLS010000031">
    <property type="protein sequence ID" value="KAL2826243.1"/>
    <property type="molecule type" value="Genomic_DNA"/>
</dbReference>
<organism evidence="1 2">
    <name type="scientific">Aspergillus cavernicola</name>
    <dbReference type="NCBI Taxonomy" id="176166"/>
    <lineage>
        <taxon>Eukaryota</taxon>
        <taxon>Fungi</taxon>
        <taxon>Dikarya</taxon>
        <taxon>Ascomycota</taxon>
        <taxon>Pezizomycotina</taxon>
        <taxon>Eurotiomycetes</taxon>
        <taxon>Eurotiomycetidae</taxon>
        <taxon>Eurotiales</taxon>
        <taxon>Aspergillaceae</taxon>
        <taxon>Aspergillus</taxon>
        <taxon>Aspergillus subgen. Nidulantes</taxon>
    </lineage>
</organism>
<protein>
    <submittedName>
        <fullName evidence="1">Uncharacterized protein</fullName>
    </submittedName>
</protein>
<comment type="caution">
    <text evidence="1">The sequence shown here is derived from an EMBL/GenBank/DDBJ whole genome shotgun (WGS) entry which is preliminary data.</text>
</comment>
<dbReference type="Gene3D" id="3.30.70.100">
    <property type="match status" value="1"/>
</dbReference>
<name>A0ABR4IH98_9EURO</name>
<evidence type="ECO:0000313" key="1">
    <source>
        <dbReference type="EMBL" id="KAL2826243.1"/>
    </source>
</evidence>
<evidence type="ECO:0000313" key="2">
    <source>
        <dbReference type="Proteomes" id="UP001610335"/>
    </source>
</evidence>
<dbReference type="Proteomes" id="UP001610335">
    <property type="component" value="Unassembled WGS sequence"/>
</dbReference>